<dbReference type="eggNOG" id="ENOG5032ZPT">
    <property type="taxonomic scope" value="Bacteria"/>
</dbReference>
<organism evidence="1 2">
    <name type="scientific">Coleofasciculus chthonoplastes PCC 7420</name>
    <dbReference type="NCBI Taxonomy" id="118168"/>
    <lineage>
        <taxon>Bacteria</taxon>
        <taxon>Bacillati</taxon>
        <taxon>Cyanobacteriota</taxon>
        <taxon>Cyanophyceae</taxon>
        <taxon>Coleofasciculales</taxon>
        <taxon>Coleofasciculaceae</taxon>
        <taxon>Coleofasciculus</taxon>
    </lineage>
</organism>
<dbReference type="Proteomes" id="UP000003835">
    <property type="component" value="Unassembled WGS sequence"/>
</dbReference>
<dbReference type="HOGENOM" id="CLU_942829_0_0_3"/>
<keyword evidence="2" id="KW-1185">Reference proteome</keyword>
<gene>
    <name evidence="1" type="ORF">MC7420_920</name>
</gene>
<name>B4W5D7_9CYAN</name>
<reference evidence="1 2" key="1">
    <citation type="submission" date="2008-07" db="EMBL/GenBank/DDBJ databases">
        <authorList>
            <person name="Tandeau de Marsac N."/>
            <person name="Ferriera S."/>
            <person name="Johnson J."/>
            <person name="Kravitz S."/>
            <person name="Beeson K."/>
            <person name="Sutton G."/>
            <person name="Rogers Y.-H."/>
            <person name="Friedman R."/>
            <person name="Frazier M."/>
            <person name="Venter J.C."/>
        </authorList>
    </citation>
    <scope>NUCLEOTIDE SEQUENCE [LARGE SCALE GENOMIC DNA]</scope>
    <source>
        <strain evidence="1 2">PCC 7420</strain>
    </source>
</reference>
<evidence type="ECO:0000313" key="2">
    <source>
        <dbReference type="Proteomes" id="UP000003835"/>
    </source>
</evidence>
<dbReference type="AlphaFoldDB" id="B4W5D7"/>
<proteinExistence type="predicted"/>
<dbReference type="OrthoDB" id="582413at2"/>
<sequence length="319" mass="36629">MVRPLLILIFLLSLYHTLTVGKVLPSSEGISIEETNYVKVEKYVYHDSKIDVLLVGSSRTAKLNPQYISDDAQNLGMRGFSSTLGLELVKNTELKPSIVLVEINGTIGLTDEELIKSLFDPLTYYTRLYFPMFRTEYRPVSVFIQAVRNLLEKLNIITLEEIDQARVNPAFREKRIQEEIKEKNQPLSQKRKTNLRQDAKSIKSKIEKIEKSGVRVLLYDVPGDPRLDSTRTFSQERELLRKLFPSDKFEWLPDPPTREWVTSDGIHLISTDAKIFAEFIRDQLKINSSNFSEKEAIIAVDTSIRKNELHGRSLPNDAS</sequence>
<evidence type="ECO:0000313" key="1">
    <source>
        <dbReference type="EMBL" id="EDX70601.1"/>
    </source>
</evidence>
<protein>
    <submittedName>
        <fullName evidence="1">Uncharacterized protein</fullName>
    </submittedName>
</protein>
<dbReference type="EMBL" id="DS989887">
    <property type="protein sequence ID" value="EDX70601.1"/>
    <property type="molecule type" value="Genomic_DNA"/>
</dbReference>
<accession>B4W5D7</accession>